<comment type="caution">
    <text evidence="1">The sequence shown here is derived from an EMBL/GenBank/DDBJ whole genome shotgun (WGS) entry which is preliminary data.</text>
</comment>
<evidence type="ECO:0000313" key="2">
    <source>
        <dbReference type="Proteomes" id="UP000033434"/>
    </source>
</evidence>
<sequence length="49" mass="5614">MRDEKPRPAKNQVAPLYLKANLKKRLEVKTTFKTVIEMAQNAALTSKIE</sequence>
<dbReference type="EMBL" id="AUXW01000022">
    <property type="protein sequence ID" value="KKE85619.1"/>
    <property type="molecule type" value="Genomic_DNA"/>
</dbReference>
<proteinExistence type="predicted"/>
<organism evidence="1 2">
    <name type="scientific">Pseudoalteromonas luteoviolacea S4054</name>
    <dbReference type="NCBI Taxonomy" id="1129367"/>
    <lineage>
        <taxon>Bacteria</taxon>
        <taxon>Pseudomonadati</taxon>
        <taxon>Pseudomonadota</taxon>
        <taxon>Gammaproteobacteria</taxon>
        <taxon>Alteromonadales</taxon>
        <taxon>Pseudoalteromonadaceae</taxon>
        <taxon>Pseudoalteromonas</taxon>
    </lineage>
</organism>
<reference evidence="1 2" key="1">
    <citation type="journal article" date="2015" name="BMC Genomics">
        <title>Genome mining reveals unlocked bioactive potential of marine Gram-negative bacteria.</title>
        <authorList>
            <person name="Machado H."/>
            <person name="Sonnenschein E.C."/>
            <person name="Melchiorsen J."/>
            <person name="Gram L."/>
        </authorList>
    </citation>
    <scope>NUCLEOTIDE SEQUENCE [LARGE SCALE GENOMIC DNA]</scope>
    <source>
        <strain evidence="1 2">S4054</strain>
    </source>
</reference>
<dbReference type="AlphaFoldDB" id="A0A0F6AIR7"/>
<dbReference type="PATRIC" id="fig|1129367.4.peg.306"/>
<evidence type="ECO:0000313" key="1">
    <source>
        <dbReference type="EMBL" id="KKE85619.1"/>
    </source>
</evidence>
<accession>A0A0F6AIR7</accession>
<dbReference type="Proteomes" id="UP000033434">
    <property type="component" value="Unassembled WGS sequence"/>
</dbReference>
<name>A0A0F6AIR7_9GAMM</name>
<gene>
    <name evidence="1" type="ORF">N479_25480</name>
</gene>
<protein>
    <submittedName>
        <fullName evidence="1">Uncharacterized protein</fullName>
    </submittedName>
</protein>